<dbReference type="GO" id="GO:0030170">
    <property type="term" value="F:pyridoxal phosphate binding"/>
    <property type="evidence" value="ECO:0007669"/>
    <property type="project" value="TreeGrafter"/>
</dbReference>
<keyword evidence="2" id="KW-0032">Aminotransferase</keyword>
<dbReference type="Gene3D" id="3.90.1150.10">
    <property type="entry name" value="Aspartate Aminotransferase, domain 1"/>
    <property type="match status" value="1"/>
</dbReference>
<keyword evidence="2" id="KW-0808">Transferase</keyword>
<dbReference type="PATRIC" id="fig|699431.3.peg.3359"/>
<dbReference type="OrthoDB" id="10355at2157"/>
<dbReference type="SUPFAM" id="SSF53383">
    <property type="entry name" value="PLP-dependent transferases"/>
    <property type="match status" value="1"/>
</dbReference>
<protein>
    <submittedName>
        <fullName evidence="2">UDP-4-amino-4-deoxy-L-arabinose--oxoglutarate aminotransferase</fullName>
    </submittedName>
</protein>
<dbReference type="PIRSF" id="PIRSF000390">
    <property type="entry name" value="PLP_StrS"/>
    <property type="match status" value="1"/>
</dbReference>
<gene>
    <name evidence="2" type="ORF">SY89_03274</name>
</gene>
<dbReference type="InterPro" id="IPR015422">
    <property type="entry name" value="PyrdxlP-dep_Trfase_small"/>
</dbReference>
<organism evidence="2 3">
    <name type="scientific">Halolamina pelagica</name>
    <dbReference type="NCBI Taxonomy" id="699431"/>
    <lineage>
        <taxon>Archaea</taxon>
        <taxon>Methanobacteriati</taxon>
        <taxon>Methanobacteriota</taxon>
        <taxon>Stenosarchaea group</taxon>
        <taxon>Halobacteria</taxon>
        <taxon>Halobacteriales</taxon>
        <taxon>Haloferacaceae</taxon>
    </lineage>
</organism>
<evidence type="ECO:0000256" key="1">
    <source>
        <dbReference type="RuleBase" id="RU004508"/>
    </source>
</evidence>
<reference evidence="3" key="1">
    <citation type="submission" date="2013-11" db="EMBL/GenBank/DDBJ databases">
        <authorList>
            <person name="Hoang H.T."/>
            <person name="Killian M.L."/>
            <person name="Madson D.M."/>
            <person name="Arruda P.H.E."/>
            <person name="Sun D."/>
            <person name="Schwartz K.J."/>
            <person name="Yoon K."/>
        </authorList>
    </citation>
    <scope>NUCLEOTIDE SEQUENCE [LARGE SCALE GENOMIC DNA]</scope>
    <source>
        <strain evidence="3">CDK2</strain>
    </source>
</reference>
<comment type="caution">
    <text evidence="2">The sequence shown here is derived from an EMBL/GenBank/DDBJ whole genome shotgun (WGS) entry which is preliminary data.</text>
</comment>
<dbReference type="Gene3D" id="3.40.640.10">
    <property type="entry name" value="Type I PLP-dependent aspartate aminotransferase-like (Major domain)"/>
    <property type="match status" value="1"/>
</dbReference>
<accession>A0A0P7GKF0</accession>
<dbReference type="RefSeq" id="WP_054584843.1">
    <property type="nucleotide sequence ID" value="NZ_LGUC01000002.1"/>
</dbReference>
<dbReference type="GO" id="GO:0008483">
    <property type="term" value="F:transaminase activity"/>
    <property type="evidence" value="ECO:0007669"/>
    <property type="project" value="UniProtKB-KW"/>
</dbReference>
<dbReference type="EMBL" id="LGUC01000002">
    <property type="protein sequence ID" value="KPN29040.1"/>
    <property type="molecule type" value="Genomic_DNA"/>
</dbReference>
<dbReference type="InterPro" id="IPR000653">
    <property type="entry name" value="DegT/StrS_aminotransferase"/>
</dbReference>
<dbReference type="STRING" id="699431.SY89_03274"/>
<dbReference type="Pfam" id="PF01041">
    <property type="entry name" value="DegT_DnrJ_EryC1"/>
    <property type="match status" value="1"/>
</dbReference>
<proteinExistence type="inferred from homology"/>
<comment type="similarity">
    <text evidence="1">Belongs to the DegT/DnrJ/EryC1 family.</text>
</comment>
<evidence type="ECO:0000313" key="3">
    <source>
        <dbReference type="Proteomes" id="UP000050535"/>
    </source>
</evidence>
<keyword evidence="3" id="KW-1185">Reference proteome</keyword>
<dbReference type="InterPro" id="IPR015424">
    <property type="entry name" value="PyrdxlP-dep_Trfase"/>
</dbReference>
<dbReference type="CDD" id="cd00616">
    <property type="entry name" value="AHBA_syn"/>
    <property type="match status" value="1"/>
</dbReference>
<dbReference type="InterPro" id="IPR015421">
    <property type="entry name" value="PyrdxlP-dep_Trfase_major"/>
</dbReference>
<name>A0A0P7GKF0_9EURY</name>
<evidence type="ECO:0000313" key="2">
    <source>
        <dbReference type="EMBL" id="KPN29040.1"/>
    </source>
</evidence>
<keyword evidence="1" id="KW-0663">Pyridoxal phosphate</keyword>
<sequence>MIRIAAPDVGEVELDAVRDVIESGQLADGPAVRRFEDAFANICGTEYAVATTNGTTALHATFEALGVGEGDAVITTPFSFVASANAVRLAGAEPVFADVEPETLTIDPSAVADILAERDDVVAVLPVHLYGMPAEMDRLQALADAHDVALVEDAAQAHGARYQGEVVGSIGDAGCFSFYPTKNATSAEGGMVTTDDPDLAERVRRFCDHGRVAGYEHAAVGHNFRLTSVCAAIGRAQLDRLPSFNLARRGNAAYLNDRLADAAVETPTERPGVRPVYHQYTVRTDDREALATHLEARGVDSAVYYPTPIHQQPAYDGYDADAPVADRAADRVLSLPIHPGLSVAEIREIARAVETFDPGVDTAAPEPEVMDS</sequence>
<dbReference type="GO" id="GO:0000271">
    <property type="term" value="P:polysaccharide biosynthetic process"/>
    <property type="evidence" value="ECO:0007669"/>
    <property type="project" value="TreeGrafter"/>
</dbReference>
<dbReference type="PANTHER" id="PTHR30244">
    <property type="entry name" value="TRANSAMINASE"/>
    <property type="match status" value="1"/>
</dbReference>
<dbReference type="PANTHER" id="PTHR30244:SF34">
    <property type="entry name" value="DTDP-4-AMINO-4,6-DIDEOXYGALACTOSE TRANSAMINASE"/>
    <property type="match status" value="1"/>
</dbReference>
<dbReference type="Proteomes" id="UP000050535">
    <property type="component" value="Unassembled WGS sequence"/>
</dbReference>
<dbReference type="AlphaFoldDB" id="A0A0P7GKF0"/>